<dbReference type="PANTHER" id="PTHR47481:SF22">
    <property type="entry name" value="RETROTRANSPOSON GAG DOMAIN-CONTAINING PROTEIN"/>
    <property type="match status" value="1"/>
</dbReference>
<keyword evidence="2" id="KW-1185">Reference proteome</keyword>
<proteinExistence type="predicted"/>
<dbReference type="PANTHER" id="PTHR47481">
    <property type="match status" value="1"/>
</dbReference>
<reference evidence="1 2" key="1">
    <citation type="submission" date="2024-04" db="EMBL/GenBank/DDBJ databases">
        <authorList>
            <person name="Fracassetti M."/>
        </authorList>
    </citation>
    <scope>NUCLEOTIDE SEQUENCE [LARGE SCALE GENOMIC DNA]</scope>
</reference>
<evidence type="ECO:0000313" key="1">
    <source>
        <dbReference type="EMBL" id="CAL1379219.1"/>
    </source>
</evidence>
<dbReference type="EMBL" id="OZ034816">
    <property type="protein sequence ID" value="CAL1379219.1"/>
    <property type="molecule type" value="Genomic_DNA"/>
</dbReference>
<accession>A0AAV2DZY5</accession>
<dbReference type="AlphaFoldDB" id="A0AAV2DZY5"/>
<sequence>MSGESEVHDSAISPAVPTLVTFNPAAQLPLKLTPSNLASRRSQLETLLLDLDLYGFIDGTTAAPVRTITENGATKPNPAFQLWFRQDKLILHALRCSISESMYSFVSSASTSRTAWLILDKLYASNAQSRIIRQNIQRRSGHLGVRE</sequence>
<protein>
    <submittedName>
        <fullName evidence="1">Uncharacterized protein</fullName>
    </submittedName>
</protein>
<name>A0AAV2DZY5_9ROSI</name>
<dbReference type="Proteomes" id="UP001497516">
    <property type="component" value="Chromosome 3"/>
</dbReference>
<evidence type="ECO:0000313" key="2">
    <source>
        <dbReference type="Proteomes" id="UP001497516"/>
    </source>
</evidence>
<gene>
    <name evidence="1" type="ORF">LTRI10_LOCUS20752</name>
</gene>
<organism evidence="1 2">
    <name type="scientific">Linum trigynum</name>
    <dbReference type="NCBI Taxonomy" id="586398"/>
    <lineage>
        <taxon>Eukaryota</taxon>
        <taxon>Viridiplantae</taxon>
        <taxon>Streptophyta</taxon>
        <taxon>Embryophyta</taxon>
        <taxon>Tracheophyta</taxon>
        <taxon>Spermatophyta</taxon>
        <taxon>Magnoliopsida</taxon>
        <taxon>eudicotyledons</taxon>
        <taxon>Gunneridae</taxon>
        <taxon>Pentapetalae</taxon>
        <taxon>rosids</taxon>
        <taxon>fabids</taxon>
        <taxon>Malpighiales</taxon>
        <taxon>Linaceae</taxon>
        <taxon>Linum</taxon>
    </lineage>
</organism>